<reference evidence="14 15" key="1">
    <citation type="submission" date="2020-12" db="EMBL/GenBank/DDBJ databases">
        <title>Metabolic potential, ecology and presence of endohyphal bacteria is reflected in genomic diversity of Mucoromycotina.</title>
        <authorList>
            <person name="Muszewska A."/>
            <person name="Okrasinska A."/>
            <person name="Steczkiewicz K."/>
            <person name="Drgas O."/>
            <person name="Orlowska M."/>
            <person name="Perlinska-Lenart U."/>
            <person name="Aleksandrzak-Piekarczyk T."/>
            <person name="Szatraj K."/>
            <person name="Zielenkiewicz U."/>
            <person name="Pilsyk S."/>
            <person name="Malc E."/>
            <person name="Mieczkowski P."/>
            <person name="Kruszewska J.S."/>
            <person name="Biernat P."/>
            <person name="Pawlowska J."/>
        </authorList>
    </citation>
    <scope>NUCLEOTIDE SEQUENCE [LARGE SCALE GENOMIC DNA]</scope>
    <source>
        <strain evidence="14 15">CBS 142.35</strain>
    </source>
</reference>
<evidence type="ECO:0000256" key="13">
    <source>
        <dbReference type="SAM" id="Phobius"/>
    </source>
</evidence>
<evidence type="ECO:0000256" key="1">
    <source>
        <dbReference type="ARBA" id="ARBA00004572"/>
    </source>
</evidence>
<evidence type="ECO:0000256" key="2">
    <source>
        <dbReference type="ARBA" id="ARBA00008937"/>
    </source>
</evidence>
<accession>A0A8H7SHC7</accession>
<dbReference type="Gene3D" id="1.25.40.10">
    <property type="entry name" value="Tetratricopeptide repeat domain"/>
    <property type="match status" value="1"/>
</dbReference>
<protein>
    <recommendedName>
        <fullName evidence="3 12">Mitochondrial fission 1 protein</fullName>
    </recommendedName>
</protein>
<evidence type="ECO:0000256" key="6">
    <source>
        <dbReference type="ARBA" id="ARBA00022787"/>
    </source>
</evidence>
<dbReference type="GO" id="GO:0000266">
    <property type="term" value="P:mitochondrial fission"/>
    <property type="evidence" value="ECO:0007669"/>
    <property type="project" value="UniProtKB-UniRule"/>
</dbReference>
<dbReference type="InterPro" id="IPR033745">
    <property type="entry name" value="Fis1_cytosol"/>
</dbReference>
<keyword evidence="9 12" id="KW-0496">Mitochondrion</keyword>
<evidence type="ECO:0000256" key="3">
    <source>
        <dbReference type="ARBA" id="ARBA00014314"/>
    </source>
</evidence>
<evidence type="ECO:0000256" key="5">
    <source>
        <dbReference type="ARBA" id="ARBA00022737"/>
    </source>
</evidence>
<dbReference type="PANTHER" id="PTHR13247">
    <property type="entry name" value="TETRATRICOPEPTIDE REPEAT PROTEIN 11 TPR REPEAT PROTEIN 11"/>
    <property type="match status" value="1"/>
</dbReference>
<evidence type="ECO:0000313" key="14">
    <source>
        <dbReference type="EMBL" id="KAG2228118.1"/>
    </source>
</evidence>
<dbReference type="Pfam" id="PF14852">
    <property type="entry name" value="Fis1_TPR_N"/>
    <property type="match status" value="1"/>
</dbReference>
<dbReference type="PANTHER" id="PTHR13247:SF0">
    <property type="entry name" value="MITOCHONDRIAL FISSION 1 PROTEIN"/>
    <property type="match status" value="1"/>
</dbReference>
<dbReference type="InterPro" id="IPR028058">
    <property type="entry name" value="Fis1_TPR_N"/>
</dbReference>
<evidence type="ECO:0000256" key="7">
    <source>
        <dbReference type="ARBA" id="ARBA00022803"/>
    </source>
</evidence>
<dbReference type="GO" id="GO:0016559">
    <property type="term" value="P:peroxisome fission"/>
    <property type="evidence" value="ECO:0007669"/>
    <property type="project" value="TreeGrafter"/>
</dbReference>
<dbReference type="EMBL" id="JAEPRB010000002">
    <property type="protein sequence ID" value="KAG2228118.1"/>
    <property type="molecule type" value="Genomic_DNA"/>
</dbReference>
<evidence type="ECO:0000256" key="9">
    <source>
        <dbReference type="ARBA" id="ARBA00023128"/>
    </source>
</evidence>
<comment type="caution">
    <text evidence="14">The sequence shown here is derived from an EMBL/GenBank/DDBJ whole genome shotgun (WGS) entry which is preliminary data.</text>
</comment>
<evidence type="ECO:0000256" key="10">
    <source>
        <dbReference type="ARBA" id="ARBA00023136"/>
    </source>
</evidence>
<comment type="function">
    <text evidence="11">Has a role in mitochondrial fission. Has a role in outer membrane fission but not matrix separation.</text>
</comment>
<keyword evidence="10 12" id="KW-0472">Membrane</keyword>
<keyword evidence="15" id="KW-1185">Reference proteome</keyword>
<proteinExistence type="inferred from homology"/>
<dbReference type="AlphaFoldDB" id="A0A8H7SHC7"/>
<dbReference type="FunFam" id="1.25.40.10:FF:000179">
    <property type="entry name" value="Mitochondrial fission 1 protein"/>
    <property type="match status" value="1"/>
</dbReference>
<organism evidence="14 15">
    <name type="scientific">Circinella minor</name>
    <dbReference type="NCBI Taxonomy" id="1195481"/>
    <lineage>
        <taxon>Eukaryota</taxon>
        <taxon>Fungi</taxon>
        <taxon>Fungi incertae sedis</taxon>
        <taxon>Mucoromycota</taxon>
        <taxon>Mucoromycotina</taxon>
        <taxon>Mucoromycetes</taxon>
        <taxon>Mucorales</taxon>
        <taxon>Lichtheimiaceae</taxon>
        <taxon>Circinella</taxon>
    </lineage>
</organism>
<gene>
    <name evidence="14" type="ORF">INT45_009164</name>
</gene>
<evidence type="ECO:0000256" key="4">
    <source>
        <dbReference type="ARBA" id="ARBA00022692"/>
    </source>
</evidence>
<evidence type="ECO:0000313" key="15">
    <source>
        <dbReference type="Proteomes" id="UP000646827"/>
    </source>
</evidence>
<keyword evidence="7" id="KW-0802">TPR repeat</keyword>
<evidence type="ECO:0000256" key="8">
    <source>
        <dbReference type="ARBA" id="ARBA00022989"/>
    </source>
</evidence>
<keyword evidence="6 12" id="KW-1000">Mitochondrion outer membrane</keyword>
<dbReference type="PIRSF" id="PIRSF008835">
    <property type="entry name" value="TPR_repeat_11_Fis1"/>
    <property type="match status" value="1"/>
</dbReference>
<dbReference type="GO" id="GO:0005778">
    <property type="term" value="C:peroxisomal membrane"/>
    <property type="evidence" value="ECO:0007669"/>
    <property type="project" value="TreeGrafter"/>
</dbReference>
<feature type="transmembrane region" description="Helical" evidence="13">
    <location>
        <begin position="125"/>
        <end position="147"/>
    </location>
</feature>
<dbReference type="Pfam" id="PF14853">
    <property type="entry name" value="Fis1_TPR_C"/>
    <property type="match status" value="1"/>
</dbReference>
<dbReference type="InterPro" id="IPR016543">
    <property type="entry name" value="Fis1"/>
</dbReference>
<dbReference type="GO" id="GO:0000422">
    <property type="term" value="P:autophagy of mitochondrion"/>
    <property type="evidence" value="ECO:0007669"/>
    <property type="project" value="TreeGrafter"/>
</dbReference>
<comment type="domain">
    <text evidence="12">The C-terminus is required for mitochondrial localization, while the N-terminus is necessary for mitochondrial fission.</text>
</comment>
<keyword evidence="5" id="KW-0677">Repeat</keyword>
<comment type="subcellular location">
    <subcellularLocation>
        <location evidence="1">Mitochondrion outer membrane</location>
        <topology evidence="1">Single-pass membrane protein</topology>
    </subcellularLocation>
</comment>
<evidence type="ECO:0000256" key="11">
    <source>
        <dbReference type="ARBA" id="ARBA00025016"/>
    </source>
</evidence>
<dbReference type="InterPro" id="IPR028061">
    <property type="entry name" value="Fis1_TPR_C"/>
</dbReference>
<sequence>MTESAPMVEEAEKPLTPAEIEVLRKQFEREGEFVTIQTKFNYAWGLIKSKNLEEIALGITLLTEIYRDSPERRRECLYFLALGHYKLANYGDARQFNQQLLKYEPNNAQAKELNRLIEEKVSREGVIGLAIVSGVFAVGVALVIAIIKQRSSKRS</sequence>
<evidence type="ECO:0000256" key="12">
    <source>
        <dbReference type="PIRNR" id="PIRNR008835"/>
    </source>
</evidence>
<dbReference type="OrthoDB" id="421154at2759"/>
<keyword evidence="4 13" id="KW-0812">Transmembrane</keyword>
<dbReference type="SUPFAM" id="SSF48452">
    <property type="entry name" value="TPR-like"/>
    <property type="match status" value="1"/>
</dbReference>
<keyword evidence="8 13" id="KW-1133">Transmembrane helix</keyword>
<comment type="similarity">
    <text evidence="2 12">Belongs to the FIS1 family.</text>
</comment>
<name>A0A8H7SHC7_9FUNG</name>
<dbReference type="GO" id="GO:0005741">
    <property type="term" value="C:mitochondrial outer membrane"/>
    <property type="evidence" value="ECO:0007669"/>
    <property type="project" value="UniProtKB-SubCell"/>
</dbReference>
<dbReference type="InterPro" id="IPR011990">
    <property type="entry name" value="TPR-like_helical_dom_sf"/>
</dbReference>
<dbReference type="Proteomes" id="UP000646827">
    <property type="component" value="Unassembled WGS sequence"/>
</dbReference>
<dbReference type="CDD" id="cd12212">
    <property type="entry name" value="Fis1"/>
    <property type="match status" value="1"/>
</dbReference>